<evidence type="ECO:0000256" key="2">
    <source>
        <dbReference type="ARBA" id="ARBA00023002"/>
    </source>
</evidence>
<organism evidence="4">
    <name type="scientific">Paraconexibacter sp. AEG42_29</name>
    <dbReference type="NCBI Taxonomy" id="2997339"/>
    <lineage>
        <taxon>Bacteria</taxon>
        <taxon>Bacillati</taxon>
        <taxon>Actinomycetota</taxon>
        <taxon>Thermoleophilia</taxon>
        <taxon>Solirubrobacterales</taxon>
        <taxon>Paraconexibacteraceae</taxon>
        <taxon>Paraconexibacter</taxon>
    </lineage>
</organism>
<dbReference type="InterPro" id="IPR013149">
    <property type="entry name" value="ADH-like_C"/>
</dbReference>
<dbReference type="CDD" id="cd08273">
    <property type="entry name" value="MDR8"/>
    <property type="match status" value="1"/>
</dbReference>
<dbReference type="EC" id="1.3.1.103" evidence="4"/>
<evidence type="ECO:0000313" key="4">
    <source>
        <dbReference type="EMBL" id="XAY05162.1"/>
    </source>
</evidence>
<keyword evidence="2 4" id="KW-0560">Oxidoreductase</keyword>
<dbReference type="InterPro" id="IPR036291">
    <property type="entry name" value="NAD(P)-bd_dom_sf"/>
</dbReference>
<dbReference type="GO" id="GO:0016651">
    <property type="term" value="F:oxidoreductase activity, acting on NAD(P)H"/>
    <property type="evidence" value="ECO:0007669"/>
    <property type="project" value="TreeGrafter"/>
</dbReference>
<dbReference type="InterPro" id="IPR011032">
    <property type="entry name" value="GroES-like_sf"/>
</dbReference>
<keyword evidence="1" id="KW-0521">NADP</keyword>
<protein>
    <submittedName>
        <fullName evidence="4">2-haloacrylate reductase</fullName>
        <ecNumber evidence="4">1.3.1.103</ecNumber>
    </submittedName>
</protein>
<dbReference type="GO" id="GO:0102523">
    <property type="term" value="F:2-chloroacrylate reductase activity"/>
    <property type="evidence" value="ECO:0007669"/>
    <property type="project" value="UniProtKB-EC"/>
</dbReference>
<dbReference type="Pfam" id="PF08240">
    <property type="entry name" value="ADH_N"/>
    <property type="match status" value="1"/>
</dbReference>
<dbReference type="Gene3D" id="3.90.180.10">
    <property type="entry name" value="Medium-chain alcohol dehydrogenases, catalytic domain"/>
    <property type="match status" value="1"/>
</dbReference>
<evidence type="ECO:0000259" key="3">
    <source>
        <dbReference type="SMART" id="SM00829"/>
    </source>
</evidence>
<evidence type="ECO:0000256" key="1">
    <source>
        <dbReference type="ARBA" id="ARBA00022857"/>
    </source>
</evidence>
<dbReference type="GO" id="GO:0070402">
    <property type="term" value="F:NADPH binding"/>
    <property type="evidence" value="ECO:0007669"/>
    <property type="project" value="TreeGrafter"/>
</dbReference>
<dbReference type="SMART" id="SM00829">
    <property type="entry name" value="PKS_ER"/>
    <property type="match status" value="1"/>
</dbReference>
<gene>
    <name evidence="4" type="ORF">DSM112329_02006</name>
</gene>
<reference evidence="4" key="1">
    <citation type="submission" date="2022-12" db="EMBL/GenBank/DDBJ databases">
        <title>Paraconexibacter alkalitolerans sp. nov. and Baekduia alba sp. nov., isolated from soil and emended description of the genera Paraconexibacter (Chun et al., 2020) and Baekduia (An et al., 2020).</title>
        <authorList>
            <person name="Vieira S."/>
            <person name="Huber K.J."/>
            <person name="Geppert A."/>
            <person name="Wolf J."/>
            <person name="Neumann-Schaal M."/>
            <person name="Muesken M."/>
            <person name="Overmann J."/>
        </authorList>
    </citation>
    <scope>NUCLEOTIDE SEQUENCE</scope>
    <source>
        <strain evidence="4">AEG42_29</strain>
    </source>
</reference>
<dbReference type="Gene3D" id="3.40.50.720">
    <property type="entry name" value="NAD(P)-binding Rossmann-like Domain"/>
    <property type="match status" value="1"/>
</dbReference>
<dbReference type="AlphaFoldDB" id="A0AAU7ATZ9"/>
<feature type="domain" description="Enoyl reductase (ER)" evidence="3">
    <location>
        <begin position="18"/>
        <end position="346"/>
    </location>
</feature>
<dbReference type="EMBL" id="CP114014">
    <property type="protein sequence ID" value="XAY05162.1"/>
    <property type="molecule type" value="Genomic_DNA"/>
</dbReference>
<dbReference type="SUPFAM" id="SSF50129">
    <property type="entry name" value="GroES-like"/>
    <property type="match status" value="1"/>
</dbReference>
<dbReference type="Pfam" id="PF00107">
    <property type="entry name" value="ADH_zinc_N"/>
    <property type="match status" value="1"/>
</dbReference>
<dbReference type="InterPro" id="IPR020843">
    <property type="entry name" value="ER"/>
</dbReference>
<dbReference type="InterPro" id="IPR002364">
    <property type="entry name" value="Quin_OxRdtase/zeta-crystal_CS"/>
</dbReference>
<dbReference type="KEGG" id="parq:DSM112329_02006"/>
<proteinExistence type="predicted"/>
<sequence length="348" mass="36295">MNMTSASTAVLTEIVLPGVVEPDGLFVNHRPVTAPGRGQALVEVEAAGVSFAEQSMRRGRYPGQPRFPFVPGYDLVGVVGRVGEGVAPGLVGQRVAVATKTGGWTTHAVVDAADLIPVQDGLDPVEVETLVVNGITAWQMLHRKARVAAGQTILVHGAGGGVGMTLVQLARHAGIRVIGTASPRQHDALRALGAEPIDYHDPDLAGRVRELAPGGVAAAFDHLGGPSFERSFDLLASGGTLVAYGTASRRDDTNNLLVGFAAIFARFGLWSLLPNGRGATFYNFWGGRLTRPAAFRRRMAADLTAVLTLLRDDAIAAQVGARLPLAEAGRAVALAESGTVSGKVVLIP</sequence>
<dbReference type="InterPro" id="IPR013154">
    <property type="entry name" value="ADH-like_N"/>
</dbReference>
<name>A0AAU7ATZ9_9ACTN</name>
<dbReference type="PROSITE" id="PS01162">
    <property type="entry name" value="QOR_ZETA_CRYSTAL"/>
    <property type="match status" value="1"/>
</dbReference>
<dbReference type="SUPFAM" id="SSF51735">
    <property type="entry name" value="NAD(P)-binding Rossmann-fold domains"/>
    <property type="match status" value="1"/>
</dbReference>
<dbReference type="PANTHER" id="PTHR48106">
    <property type="entry name" value="QUINONE OXIDOREDUCTASE PIG3-RELATED"/>
    <property type="match status" value="1"/>
</dbReference>
<dbReference type="GO" id="GO:0008270">
    <property type="term" value="F:zinc ion binding"/>
    <property type="evidence" value="ECO:0007669"/>
    <property type="project" value="InterPro"/>
</dbReference>
<accession>A0AAU7ATZ9</accession>